<sequence>TAPSHGPSMQKNLAIRAVPHMRHNPRYDPPDQRDWNRNAIAVSSRVGWQAITGYCQRARAESLMGHYKSNMVKPLHTRKFAIQ</sequence>
<organism evidence="1 2">
    <name type="scientific">Pseudochrobactrum kiredjianiae</name>
    <dbReference type="NCBI Taxonomy" id="386305"/>
    <lineage>
        <taxon>Bacteria</taxon>
        <taxon>Pseudomonadati</taxon>
        <taxon>Pseudomonadota</taxon>
        <taxon>Alphaproteobacteria</taxon>
        <taxon>Hyphomicrobiales</taxon>
        <taxon>Brucellaceae</taxon>
        <taxon>Pseudochrobactrum</taxon>
    </lineage>
</organism>
<accession>A0ABW3UY54</accession>
<gene>
    <name evidence="1" type="ORF">ACFQ35_01350</name>
</gene>
<reference evidence="2" key="1">
    <citation type="journal article" date="2019" name="Int. J. Syst. Evol. Microbiol.">
        <title>The Global Catalogue of Microorganisms (GCM) 10K type strain sequencing project: providing services to taxonomists for standard genome sequencing and annotation.</title>
        <authorList>
            <consortium name="The Broad Institute Genomics Platform"/>
            <consortium name="The Broad Institute Genome Sequencing Center for Infectious Disease"/>
            <person name="Wu L."/>
            <person name="Ma J."/>
        </authorList>
    </citation>
    <scope>NUCLEOTIDE SEQUENCE [LARGE SCALE GENOMIC DNA]</scope>
    <source>
        <strain evidence="2">CCUG 49584</strain>
    </source>
</reference>
<dbReference type="EMBL" id="JBHTMA010000004">
    <property type="protein sequence ID" value="MFD1225837.1"/>
    <property type="molecule type" value="Genomic_DNA"/>
</dbReference>
<keyword evidence="2" id="KW-1185">Reference proteome</keyword>
<name>A0ABW3UY54_9HYPH</name>
<protein>
    <submittedName>
        <fullName evidence="1">IS5/IS1182 family transposase</fullName>
    </submittedName>
</protein>
<dbReference type="Proteomes" id="UP001597263">
    <property type="component" value="Unassembled WGS sequence"/>
</dbReference>
<comment type="caution">
    <text evidence="1">The sequence shown here is derived from an EMBL/GenBank/DDBJ whole genome shotgun (WGS) entry which is preliminary data.</text>
</comment>
<evidence type="ECO:0000313" key="1">
    <source>
        <dbReference type="EMBL" id="MFD1225837.1"/>
    </source>
</evidence>
<proteinExistence type="predicted"/>
<evidence type="ECO:0000313" key="2">
    <source>
        <dbReference type="Proteomes" id="UP001597263"/>
    </source>
</evidence>
<feature type="non-terminal residue" evidence="1">
    <location>
        <position position="1"/>
    </location>
</feature>